<dbReference type="PRINTS" id="PR00447">
    <property type="entry name" value="NATRESASSCMP"/>
</dbReference>
<keyword evidence="6 8" id="KW-0472">Membrane</keyword>
<comment type="subcellular location">
    <subcellularLocation>
        <location evidence="1">Membrane</location>
        <topology evidence="1">Multi-pass membrane protein</topology>
    </subcellularLocation>
</comment>
<sequence>MKGDNSTAKDKGAEKNGVGESKGMSTSASTYFNQRIEIPDVGSTKFSLRKLWAFSGPGFLMSIAYLDPGNIESDLRAGAIAGFRLLWVLMLSTILGLLIQRLAARLGVVTGKHLAEVAYLKYPTIPRVLLWIMVEIAVIGSDMQEVIGTAIAIYLLSDGLIPLWGGVLITIVDTFTFLLLDKYGLRKLEAFFCFLITIMDCGSDQLLQGVGVVGAIIMPHNIYLHSALVKSRQVDRDNKEKVKEANMYFFVEATIALFVSFVINVFVTSVFAEGFYGTEKFEHVYNNCLAQGNPHSDVFNTSDPDVDIYKGGVFLGCQFGMPAMYVWAGFLNLKWKRWQRVLLTRSIAIFPTVLMAVFSGVGNLTVMNDLLNVLMSLQLPFALIPILTFTSSTEIMAEFANGRQYFTQAIVKPRNFFSKVPKLWYLYLIIIVIVVLYLAFVIYLSLFCAFAMGATSLKKLPLGGTGSDASSLAQLARGRGGTRRVASVFVDVEQYGRRQTPLTPLPPQYQHHVHIFSKPGNKPGRKKVRKGTNAIITKNGFTVAEAPKALVPVKSLAHVYHSSCTGEVTTAEMTYKRRAYKRHIDEFTAPVNGTYTFFANYDVTHVSNSCTGVFTVPVSGTYVFFANMTYLNGTYSSIAYIGRRYRRVKTDKEND</sequence>
<organism evidence="9 10">
    <name type="scientific">Batillaria attramentaria</name>
    <dbReference type="NCBI Taxonomy" id="370345"/>
    <lineage>
        <taxon>Eukaryota</taxon>
        <taxon>Metazoa</taxon>
        <taxon>Spiralia</taxon>
        <taxon>Lophotrochozoa</taxon>
        <taxon>Mollusca</taxon>
        <taxon>Gastropoda</taxon>
        <taxon>Caenogastropoda</taxon>
        <taxon>Sorbeoconcha</taxon>
        <taxon>Cerithioidea</taxon>
        <taxon>Batillariidae</taxon>
        <taxon>Batillaria</taxon>
    </lineage>
</organism>
<dbReference type="InterPro" id="IPR001046">
    <property type="entry name" value="NRAMP_fam"/>
</dbReference>
<comment type="similarity">
    <text evidence="2">Belongs to the NRAMP family.</text>
</comment>
<keyword evidence="3" id="KW-0813">Transport</keyword>
<protein>
    <recommendedName>
        <fullName evidence="11">Protein Malvolio</fullName>
    </recommendedName>
</protein>
<feature type="transmembrane region" description="Helical" evidence="8">
    <location>
        <begin position="424"/>
        <end position="452"/>
    </location>
</feature>
<keyword evidence="4 8" id="KW-0812">Transmembrane</keyword>
<dbReference type="PANTHER" id="PTHR11706:SF33">
    <property type="entry name" value="NATURAL RESISTANCE-ASSOCIATED MACROPHAGE PROTEIN 2"/>
    <property type="match status" value="1"/>
</dbReference>
<evidence type="ECO:0000256" key="4">
    <source>
        <dbReference type="ARBA" id="ARBA00022692"/>
    </source>
</evidence>
<evidence type="ECO:0000256" key="3">
    <source>
        <dbReference type="ARBA" id="ARBA00022448"/>
    </source>
</evidence>
<dbReference type="EMBL" id="JACVVK020000181">
    <property type="protein sequence ID" value="KAK7486309.1"/>
    <property type="molecule type" value="Genomic_DNA"/>
</dbReference>
<feature type="region of interest" description="Disordered" evidence="7">
    <location>
        <begin position="1"/>
        <end position="25"/>
    </location>
</feature>
<evidence type="ECO:0000313" key="10">
    <source>
        <dbReference type="Proteomes" id="UP001519460"/>
    </source>
</evidence>
<proteinExistence type="inferred from homology"/>
<comment type="caution">
    <text evidence="9">The sequence shown here is derived from an EMBL/GenBank/DDBJ whole genome shotgun (WGS) entry which is preliminary data.</text>
</comment>
<feature type="transmembrane region" description="Helical" evidence="8">
    <location>
        <begin position="78"/>
        <end position="99"/>
    </location>
</feature>
<feature type="transmembrane region" description="Helical" evidence="8">
    <location>
        <begin position="161"/>
        <end position="180"/>
    </location>
</feature>
<feature type="transmembrane region" description="Helical" evidence="8">
    <location>
        <begin position="128"/>
        <end position="155"/>
    </location>
</feature>
<dbReference type="NCBIfam" id="NF037982">
    <property type="entry name" value="Nramp_1"/>
    <property type="match status" value="1"/>
</dbReference>
<dbReference type="AlphaFoldDB" id="A0ABD0KGR0"/>
<evidence type="ECO:0000256" key="7">
    <source>
        <dbReference type="SAM" id="MobiDB-lite"/>
    </source>
</evidence>
<evidence type="ECO:0000256" key="2">
    <source>
        <dbReference type="ARBA" id="ARBA00006670"/>
    </source>
</evidence>
<feature type="compositionally biased region" description="Basic and acidic residues" evidence="7">
    <location>
        <begin position="1"/>
        <end position="14"/>
    </location>
</feature>
<dbReference type="Proteomes" id="UP001519460">
    <property type="component" value="Unassembled WGS sequence"/>
</dbReference>
<feature type="transmembrane region" description="Helical" evidence="8">
    <location>
        <begin position="342"/>
        <end position="364"/>
    </location>
</feature>
<evidence type="ECO:0000313" key="9">
    <source>
        <dbReference type="EMBL" id="KAK7486309.1"/>
    </source>
</evidence>
<keyword evidence="5 8" id="KW-1133">Transmembrane helix</keyword>
<feature type="non-terminal residue" evidence="9">
    <location>
        <position position="655"/>
    </location>
</feature>
<evidence type="ECO:0000256" key="1">
    <source>
        <dbReference type="ARBA" id="ARBA00004141"/>
    </source>
</evidence>
<name>A0ABD0KGR0_9CAEN</name>
<dbReference type="Pfam" id="PF01566">
    <property type="entry name" value="Nramp"/>
    <property type="match status" value="3"/>
</dbReference>
<feature type="transmembrane region" description="Helical" evidence="8">
    <location>
        <begin position="308"/>
        <end position="330"/>
    </location>
</feature>
<accession>A0ABD0KGR0</accession>
<evidence type="ECO:0008006" key="11">
    <source>
        <dbReference type="Google" id="ProtNLM"/>
    </source>
</evidence>
<gene>
    <name evidence="9" type="ORF">BaRGS_00022479</name>
</gene>
<keyword evidence="10" id="KW-1185">Reference proteome</keyword>
<dbReference type="PANTHER" id="PTHR11706">
    <property type="entry name" value="SOLUTE CARRIER PROTEIN FAMILY 11 MEMBER"/>
    <property type="match status" value="1"/>
</dbReference>
<evidence type="ECO:0000256" key="8">
    <source>
        <dbReference type="SAM" id="Phobius"/>
    </source>
</evidence>
<evidence type="ECO:0000256" key="5">
    <source>
        <dbReference type="ARBA" id="ARBA00022989"/>
    </source>
</evidence>
<evidence type="ECO:0000256" key="6">
    <source>
        <dbReference type="ARBA" id="ARBA00023136"/>
    </source>
</evidence>
<dbReference type="GO" id="GO:0016020">
    <property type="term" value="C:membrane"/>
    <property type="evidence" value="ECO:0007669"/>
    <property type="project" value="UniProtKB-SubCell"/>
</dbReference>
<feature type="transmembrane region" description="Helical" evidence="8">
    <location>
        <begin position="248"/>
        <end position="272"/>
    </location>
</feature>
<reference evidence="9 10" key="1">
    <citation type="journal article" date="2023" name="Sci. Data">
        <title>Genome assembly of the Korean intertidal mud-creeper Batillaria attramentaria.</title>
        <authorList>
            <person name="Patra A.K."/>
            <person name="Ho P.T."/>
            <person name="Jun S."/>
            <person name="Lee S.J."/>
            <person name="Kim Y."/>
            <person name="Won Y.J."/>
        </authorList>
    </citation>
    <scope>NUCLEOTIDE SEQUENCE [LARGE SCALE GENOMIC DNA]</scope>
    <source>
        <strain evidence="9">Wonlab-2016</strain>
    </source>
</reference>